<feature type="transmembrane region" description="Helical" evidence="1">
    <location>
        <begin position="20"/>
        <end position="41"/>
    </location>
</feature>
<evidence type="ECO:0000313" key="2">
    <source>
        <dbReference type="EMBL" id="MCF6137279.1"/>
    </source>
</evidence>
<keyword evidence="3" id="KW-1185">Reference proteome</keyword>
<dbReference type="EMBL" id="JAKIJS010000001">
    <property type="protein sequence ID" value="MCF6137279.1"/>
    <property type="molecule type" value="Genomic_DNA"/>
</dbReference>
<accession>A0ABS9H048</accession>
<sequence length="63" mass="6413">MGENFKRLILEEEGQGMVEYGLITGLVALIAIAVFASDGALKGAIDSVFAKITSAVNGGGTTP</sequence>
<keyword evidence="1" id="KW-1133">Transmembrane helix</keyword>
<comment type="caution">
    <text evidence="2">The sequence shown here is derived from an EMBL/GenBank/DDBJ whole genome shotgun (WGS) entry which is preliminary data.</text>
</comment>
<keyword evidence="1" id="KW-0812">Transmembrane</keyword>
<reference evidence="2 3" key="1">
    <citation type="submission" date="2022-01" db="EMBL/GenBank/DDBJ databases">
        <title>Alkalihalobacillus sp. EGI L200015, a novel bacterium isolated from a salt lake sediment.</title>
        <authorList>
            <person name="Gao L."/>
            <person name="Fang B.-Z."/>
            <person name="Li W.-J."/>
        </authorList>
    </citation>
    <scope>NUCLEOTIDE SEQUENCE [LARGE SCALE GENOMIC DNA]</scope>
    <source>
        <strain evidence="2 3">KCTC 12718</strain>
    </source>
</reference>
<proteinExistence type="predicted"/>
<gene>
    <name evidence="2" type="ORF">L2716_06000</name>
</gene>
<evidence type="ECO:0000256" key="1">
    <source>
        <dbReference type="SAM" id="Phobius"/>
    </source>
</evidence>
<dbReference type="RefSeq" id="WP_236332740.1">
    <property type="nucleotide sequence ID" value="NZ_JAKIJS010000001.1"/>
</dbReference>
<dbReference type="Proteomes" id="UP001649381">
    <property type="component" value="Unassembled WGS sequence"/>
</dbReference>
<keyword evidence="1" id="KW-0472">Membrane</keyword>
<name>A0ABS9H048_9BACL</name>
<evidence type="ECO:0000313" key="3">
    <source>
        <dbReference type="Proteomes" id="UP001649381"/>
    </source>
</evidence>
<protein>
    <submittedName>
        <fullName evidence="2">Flp family type IVb pilin</fullName>
    </submittedName>
</protein>
<organism evidence="2 3">
    <name type="scientific">Pseudalkalibacillus berkeleyi</name>
    <dbReference type="NCBI Taxonomy" id="1069813"/>
    <lineage>
        <taxon>Bacteria</taxon>
        <taxon>Bacillati</taxon>
        <taxon>Bacillota</taxon>
        <taxon>Bacilli</taxon>
        <taxon>Bacillales</taxon>
        <taxon>Fictibacillaceae</taxon>
        <taxon>Pseudalkalibacillus</taxon>
    </lineage>
</organism>